<dbReference type="SUPFAM" id="SSF52540">
    <property type="entry name" value="P-loop containing nucleoside triphosphate hydrolases"/>
    <property type="match status" value="1"/>
</dbReference>
<dbReference type="InterPro" id="IPR003593">
    <property type="entry name" value="AAA+_ATPase"/>
</dbReference>
<dbReference type="CDD" id="cd01131">
    <property type="entry name" value="PilT"/>
    <property type="match status" value="1"/>
</dbReference>
<dbReference type="InterPro" id="IPR001482">
    <property type="entry name" value="T2SS/T4SS_dom"/>
</dbReference>
<dbReference type="PANTHER" id="PTHR30486">
    <property type="entry name" value="TWITCHING MOTILITY PROTEIN PILT"/>
    <property type="match status" value="1"/>
</dbReference>
<protein>
    <submittedName>
        <fullName evidence="3">PilT/PilU family type 4a pilus ATPase</fullName>
    </submittedName>
</protein>
<dbReference type="InterPro" id="IPR006321">
    <property type="entry name" value="PilT/PilU"/>
</dbReference>
<proteinExistence type="inferred from homology"/>
<evidence type="ECO:0000313" key="3">
    <source>
        <dbReference type="EMBL" id="WAX58660.1"/>
    </source>
</evidence>
<dbReference type="SMART" id="SM00382">
    <property type="entry name" value="AAA"/>
    <property type="match status" value="1"/>
</dbReference>
<name>A0ABY7K1D9_9ACTN</name>
<reference evidence="3" key="1">
    <citation type="submission" date="2022-05" db="EMBL/GenBank/DDBJ databases">
        <title>Jatrophihabitans sp. SB3-54 whole genome sequence.</title>
        <authorList>
            <person name="Suh M.K."/>
            <person name="Eom M.K."/>
            <person name="Kim J.S."/>
            <person name="Kim H.S."/>
            <person name="Do H.E."/>
            <person name="Shin Y.K."/>
            <person name="Lee J.-S."/>
        </authorList>
    </citation>
    <scope>NUCLEOTIDE SEQUENCE</scope>
    <source>
        <strain evidence="3">SB3-54</strain>
    </source>
</reference>
<dbReference type="InterPro" id="IPR050921">
    <property type="entry name" value="T4SS_GSP_E_ATPase"/>
</dbReference>
<comment type="similarity">
    <text evidence="1">Belongs to the GSP E family.</text>
</comment>
<evidence type="ECO:0000259" key="2">
    <source>
        <dbReference type="PROSITE" id="PS00662"/>
    </source>
</evidence>
<dbReference type="EMBL" id="CP097463">
    <property type="protein sequence ID" value="WAX58660.1"/>
    <property type="molecule type" value="Genomic_DNA"/>
</dbReference>
<accession>A0ABY7K1D9</accession>
<dbReference type="NCBIfam" id="TIGR01420">
    <property type="entry name" value="pilT_fam"/>
    <property type="match status" value="1"/>
</dbReference>
<dbReference type="Gene3D" id="3.30.450.90">
    <property type="match status" value="1"/>
</dbReference>
<evidence type="ECO:0000313" key="4">
    <source>
        <dbReference type="Proteomes" id="UP001164693"/>
    </source>
</evidence>
<sequence length="371" mass="41145">MLSKHQSALPGPQPDEDARKYLDDLLTLTVRRGGSDLHITAGIPPAIRLHGSLAPLEDHEPLAPQDTELLLRSILDDDKWERFENTQELDTAYFVEDASRFRVNVYRQRGSIGAAFRVIPHHIRNLAELGLPNDVEQFAHLPRGLVLVTGPTGSGKTTTLASLLDVANRTRRAHIMTIEDPIEYLHTHQKCVVNQREVGADTADFAVALRHALRQDPDIILVGELRDLETTSVAVTAAETGHLVLATLHTQSAAQTVDRLIDIYPPHQQQQIRAQLANCLQGVVTQALAPTRDGNGRTIVCEIMIATPAVRNLIRESKVHQIPNVLQSSGEIGMISFDQHLAQRYNQQLVSMGTALELAHDQTEFRRLARV</sequence>
<dbReference type="Pfam" id="PF00437">
    <property type="entry name" value="T2SSE"/>
    <property type="match status" value="1"/>
</dbReference>
<dbReference type="PROSITE" id="PS00662">
    <property type="entry name" value="T2SP_E"/>
    <property type="match status" value="1"/>
</dbReference>
<dbReference type="RefSeq" id="WP_269445200.1">
    <property type="nucleotide sequence ID" value="NZ_CP097463.1"/>
</dbReference>
<dbReference type="InterPro" id="IPR027417">
    <property type="entry name" value="P-loop_NTPase"/>
</dbReference>
<dbReference type="Proteomes" id="UP001164693">
    <property type="component" value="Chromosome"/>
</dbReference>
<feature type="domain" description="Bacterial type II secretion system protein E" evidence="2">
    <location>
        <begin position="213"/>
        <end position="227"/>
    </location>
</feature>
<dbReference type="Gene3D" id="3.40.50.300">
    <property type="entry name" value="P-loop containing nucleotide triphosphate hydrolases"/>
    <property type="match status" value="1"/>
</dbReference>
<gene>
    <name evidence="3" type="ORF">M6B22_07805</name>
</gene>
<evidence type="ECO:0000256" key="1">
    <source>
        <dbReference type="ARBA" id="ARBA00006611"/>
    </source>
</evidence>
<keyword evidence="4" id="KW-1185">Reference proteome</keyword>
<organism evidence="3 4">
    <name type="scientific">Jatrophihabitans cynanchi</name>
    <dbReference type="NCBI Taxonomy" id="2944128"/>
    <lineage>
        <taxon>Bacteria</taxon>
        <taxon>Bacillati</taxon>
        <taxon>Actinomycetota</taxon>
        <taxon>Actinomycetes</taxon>
        <taxon>Jatrophihabitantales</taxon>
        <taxon>Jatrophihabitantaceae</taxon>
        <taxon>Jatrophihabitans</taxon>
    </lineage>
</organism>